<dbReference type="GO" id="GO:0004059">
    <property type="term" value="F:aralkylamine N-acetyltransferase activity"/>
    <property type="evidence" value="ECO:0007669"/>
    <property type="project" value="UniProtKB-EC"/>
</dbReference>
<dbReference type="FunFam" id="3.40.630.30:FF:000046">
    <property type="entry name" value="Dopamine N-acetyltransferase"/>
    <property type="match status" value="1"/>
</dbReference>
<comment type="catalytic activity">
    <reaction evidence="11">
        <text>dopamine + hexadecanoyl-CoA = N-hexadecanoyl-dopamine + CoA + H(+)</text>
        <dbReference type="Rhea" id="RHEA:51376"/>
        <dbReference type="ChEBI" id="CHEBI:15378"/>
        <dbReference type="ChEBI" id="CHEBI:57287"/>
        <dbReference type="ChEBI" id="CHEBI:57379"/>
        <dbReference type="ChEBI" id="CHEBI:59905"/>
        <dbReference type="ChEBI" id="CHEBI:134058"/>
    </reaction>
    <physiologicalReaction direction="left-to-right" evidence="11">
        <dbReference type="Rhea" id="RHEA:51377"/>
    </physiologicalReaction>
</comment>
<evidence type="ECO:0000256" key="2">
    <source>
        <dbReference type="ARBA" id="ARBA00037926"/>
    </source>
</evidence>
<dbReference type="InterPro" id="IPR016181">
    <property type="entry name" value="Acyl_CoA_acyltransferase"/>
</dbReference>
<comment type="catalytic activity">
    <reaction evidence="5">
        <text>dopamine + (9Z)-octadecenoyl-CoA = N-(9Z-octadecanoyl)-dopamine + CoA + H(+)</text>
        <dbReference type="Rhea" id="RHEA:51380"/>
        <dbReference type="ChEBI" id="CHEBI:15378"/>
        <dbReference type="ChEBI" id="CHEBI:31883"/>
        <dbReference type="ChEBI" id="CHEBI:57287"/>
        <dbReference type="ChEBI" id="CHEBI:57387"/>
        <dbReference type="ChEBI" id="CHEBI:59905"/>
    </reaction>
    <physiologicalReaction direction="left-to-right" evidence="5">
        <dbReference type="Rhea" id="RHEA:51381"/>
    </physiologicalReaction>
</comment>
<dbReference type="SUPFAM" id="SSF55729">
    <property type="entry name" value="Acyl-CoA N-acyltransferases (Nat)"/>
    <property type="match status" value="1"/>
</dbReference>
<dbReference type="STRING" id="131310.A0A0N4Z3N4"/>
<dbReference type="Gene3D" id="3.40.630.30">
    <property type="match status" value="1"/>
</dbReference>
<evidence type="ECO:0000256" key="6">
    <source>
        <dbReference type="ARBA" id="ARBA00050849"/>
    </source>
</evidence>
<evidence type="ECO:0000256" key="7">
    <source>
        <dbReference type="ARBA" id="ARBA00051284"/>
    </source>
</evidence>
<keyword evidence="13" id="KW-1185">Reference proteome</keyword>
<comment type="catalytic activity">
    <reaction evidence="6">
        <text>serotonin + octadecanoyl-CoA = N-octadecanoyl-serotonin + CoA + H(+)</text>
        <dbReference type="Rhea" id="RHEA:51400"/>
        <dbReference type="ChEBI" id="CHEBI:15378"/>
        <dbReference type="ChEBI" id="CHEBI:57287"/>
        <dbReference type="ChEBI" id="CHEBI:57394"/>
        <dbReference type="ChEBI" id="CHEBI:134065"/>
        <dbReference type="ChEBI" id="CHEBI:350546"/>
    </reaction>
    <physiologicalReaction direction="left-to-right" evidence="6">
        <dbReference type="Rhea" id="RHEA:51401"/>
    </physiologicalReaction>
</comment>
<evidence type="ECO:0000256" key="10">
    <source>
        <dbReference type="ARBA" id="ARBA00052178"/>
    </source>
</evidence>
<evidence type="ECO:0000256" key="1">
    <source>
        <dbReference type="ARBA" id="ARBA00022679"/>
    </source>
</evidence>
<name>A0A0N4Z3N4_PARTI</name>
<comment type="catalytic activity">
    <reaction evidence="7">
        <text>serotonin + (5Z,8Z,11Z,14Z)-eicosatetraenoyl-CoA = N-[(5Z,8Z,11Z,14Z)-eicosatetraenoyl]-serotonin + CoA + H(+)</text>
        <dbReference type="Rhea" id="RHEA:51396"/>
        <dbReference type="ChEBI" id="CHEBI:15378"/>
        <dbReference type="ChEBI" id="CHEBI:57287"/>
        <dbReference type="ChEBI" id="CHEBI:57368"/>
        <dbReference type="ChEBI" id="CHEBI:132255"/>
        <dbReference type="ChEBI" id="CHEBI:350546"/>
    </reaction>
    <physiologicalReaction direction="left-to-right" evidence="7">
        <dbReference type="Rhea" id="RHEA:51397"/>
    </physiologicalReaction>
</comment>
<comment type="similarity">
    <text evidence="3">Belongs to the acetyltransferase family. AANAT subfamily.</text>
</comment>
<evidence type="ECO:0000256" key="5">
    <source>
        <dbReference type="ARBA" id="ARBA00050189"/>
    </source>
</evidence>
<dbReference type="AlphaFoldDB" id="A0A0N4Z3N4"/>
<evidence type="ECO:0000256" key="3">
    <source>
        <dbReference type="ARBA" id="ARBA00038182"/>
    </source>
</evidence>
<comment type="catalytic activity">
    <reaction evidence="9">
        <text>serotonin + (9Z)-octadecenoyl-CoA = N-(9Z-octadecenoyl)-serotonin + CoA + H(+)</text>
        <dbReference type="Rhea" id="RHEA:51392"/>
        <dbReference type="ChEBI" id="CHEBI:15378"/>
        <dbReference type="ChEBI" id="CHEBI:57287"/>
        <dbReference type="ChEBI" id="CHEBI:57387"/>
        <dbReference type="ChEBI" id="CHEBI:134064"/>
        <dbReference type="ChEBI" id="CHEBI:350546"/>
    </reaction>
    <physiologicalReaction direction="left-to-right" evidence="9">
        <dbReference type="Rhea" id="RHEA:51393"/>
    </physiologicalReaction>
</comment>
<dbReference type="PANTHER" id="PTHR20905">
    <property type="entry name" value="N-ACETYLTRANSFERASE-RELATED"/>
    <property type="match status" value="1"/>
</dbReference>
<evidence type="ECO:0000256" key="11">
    <source>
        <dbReference type="ARBA" id="ARBA00052335"/>
    </source>
</evidence>
<dbReference type="Proteomes" id="UP000038045">
    <property type="component" value="Unplaced"/>
</dbReference>
<evidence type="ECO:0000256" key="9">
    <source>
        <dbReference type="ARBA" id="ARBA00051823"/>
    </source>
</evidence>
<protein>
    <recommendedName>
        <fullName evidence="4">aralkylamine N-acetyltransferase</fullName>
        <ecNumber evidence="4">2.3.1.87</ecNumber>
    </recommendedName>
</protein>
<dbReference type="EC" id="2.3.1.87" evidence="4"/>
<evidence type="ECO:0000256" key="8">
    <source>
        <dbReference type="ARBA" id="ARBA00051711"/>
    </source>
</evidence>
<comment type="catalytic activity">
    <reaction evidence="10">
        <text>serotonin + hexadecanoyl-CoA = N-hexadecanoyl-serotonin + CoA + H(+)</text>
        <dbReference type="Rhea" id="RHEA:51384"/>
        <dbReference type="ChEBI" id="CHEBI:15378"/>
        <dbReference type="ChEBI" id="CHEBI:57287"/>
        <dbReference type="ChEBI" id="CHEBI:57379"/>
        <dbReference type="ChEBI" id="CHEBI:134059"/>
        <dbReference type="ChEBI" id="CHEBI:350546"/>
    </reaction>
    <physiologicalReaction direction="left-to-right" evidence="10">
        <dbReference type="Rhea" id="RHEA:51385"/>
    </physiologicalReaction>
</comment>
<comment type="catalytic activity">
    <reaction evidence="12">
        <text>serotonin + acetyl-CoA = N-acetylserotonin + CoA + H(+)</text>
        <dbReference type="Rhea" id="RHEA:25217"/>
        <dbReference type="ChEBI" id="CHEBI:15378"/>
        <dbReference type="ChEBI" id="CHEBI:17697"/>
        <dbReference type="ChEBI" id="CHEBI:57287"/>
        <dbReference type="ChEBI" id="CHEBI:57288"/>
        <dbReference type="ChEBI" id="CHEBI:350546"/>
        <dbReference type="EC" id="2.3.1.87"/>
    </reaction>
    <physiologicalReaction direction="left-to-right" evidence="12">
        <dbReference type="Rhea" id="RHEA:25218"/>
    </physiologicalReaction>
</comment>
<proteinExistence type="inferred from homology"/>
<evidence type="ECO:0000256" key="12">
    <source>
        <dbReference type="ARBA" id="ARBA00052491"/>
    </source>
</evidence>
<sequence length="232" mass="26429">MSEEVKFTIRCANKEDRKDIVEFLLTDFLYNEALNASCGLTREEAEEFFGQLTDIGLEGEESCLIKNNENKIIGVRMACIMCRDDVTEEDPCIGKETLVEDGKIKVITKSSYTNIEHIKSLLSHVDSKLWSSLPERVNKIMNIIILSVSQDYTRRGYGGMLISFENDKLKSKNVDGILAECSAIKSQNLFAKHGYTCEYSICHKDFVDENNHQIFIAKDKTDSVKIMFKELI</sequence>
<organism evidence="13 14">
    <name type="scientific">Parastrongyloides trichosuri</name>
    <name type="common">Possum-specific nematode worm</name>
    <dbReference type="NCBI Taxonomy" id="131310"/>
    <lineage>
        <taxon>Eukaryota</taxon>
        <taxon>Metazoa</taxon>
        <taxon>Ecdysozoa</taxon>
        <taxon>Nematoda</taxon>
        <taxon>Chromadorea</taxon>
        <taxon>Rhabditida</taxon>
        <taxon>Tylenchina</taxon>
        <taxon>Panagrolaimomorpha</taxon>
        <taxon>Strongyloidoidea</taxon>
        <taxon>Strongyloididae</taxon>
        <taxon>Parastrongyloides</taxon>
    </lineage>
</organism>
<reference evidence="14" key="1">
    <citation type="submission" date="2017-02" db="UniProtKB">
        <authorList>
            <consortium name="WormBaseParasite"/>
        </authorList>
    </citation>
    <scope>IDENTIFICATION</scope>
</reference>
<comment type="catalytic activity">
    <reaction evidence="8">
        <text>dopamine + acetyl-CoA = N-acetyldopamine + CoA + H(+)</text>
        <dbReference type="Rhea" id="RHEA:51388"/>
        <dbReference type="ChEBI" id="CHEBI:15378"/>
        <dbReference type="ChEBI" id="CHEBI:57287"/>
        <dbReference type="ChEBI" id="CHEBI:57288"/>
        <dbReference type="ChEBI" id="CHEBI:59905"/>
        <dbReference type="ChEBI" id="CHEBI:125678"/>
    </reaction>
    <physiologicalReaction direction="left-to-right" evidence="8">
        <dbReference type="Rhea" id="RHEA:51389"/>
    </physiologicalReaction>
</comment>
<keyword evidence="1" id="KW-0808">Transferase</keyword>
<evidence type="ECO:0000313" key="13">
    <source>
        <dbReference type="Proteomes" id="UP000038045"/>
    </source>
</evidence>
<dbReference type="PANTHER" id="PTHR20905:SF30">
    <property type="entry name" value="N-ACETYLTRANSFERASE DOMAIN-CONTAINING PROTEIN"/>
    <property type="match status" value="1"/>
</dbReference>
<evidence type="ECO:0000313" key="14">
    <source>
        <dbReference type="WBParaSite" id="PTRK_0000152700.1"/>
    </source>
</evidence>
<comment type="pathway">
    <text evidence="2">Aromatic compound metabolism; melatonin biosynthesis; melatonin from serotonin: step 1/2.</text>
</comment>
<evidence type="ECO:0000256" key="4">
    <source>
        <dbReference type="ARBA" id="ARBA00039114"/>
    </source>
</evidence>
<accession>A0A0N4Z3N4</accession>
<dbReference type="WBParaSite" id="PTRK_0000152700.1">
    <property type="protein sequence ID" value="PTRK_0000152700.1"/>
    <property type="gene ID" value="PTRK_0000152700"/>
</dbReference>